<evidence type="ECO:0000256" key="1">
    <source>
        <dbReference type="ARBA" id="ARBA00022691"/>
    </source>
</evidence>
<dbReference type="AlphaFoldDB" id="A0A7V5HZ67"/>
<dbReference type="EMBL" id="DRTT01000110">
    <property type="protein sequence ID" value="HHF98618.1"/>
    <property type="molecule type" value="Genomic_DNA"/>
</dbReference>
<feature type="domain" description="Radical SAM core" evidence="5">
    <location>
        <begin position="50"/>
        <end position="280"/>
    </location>
</feature>
<dbReference type="InterPro" id="IPR006638">
    <property type="entry name" value="Elp3/MiaA/NifB-like_rSAM"/>
</dbReference>
<dbReference type="PANTHER" id="PTHR21180:SF9">
    <property type="entry name" value="TYPE II SECRETION SYSTEM PROTEIN K"/>
    <property type="match status" value="1"/>
</dbReference>
<dbReference type="Gene3D" id="1.10.150.320">
    <property type="entry name" value="Photosystem II 12 kDa extrinsic protein"/>
    <property type="match status" value="1"/>
</dbReference>
<gene>
    <name evidence="6" type="ORF">ENL39_03925</name>
</gene>
<dbReference type="Pfam" id="PF04055">
    <property type="entry name" value="Radical_SAM"/>
    <property type="match status" value="1"/>
</dbReference>
<dbReference type="PANTHER" id="PTHR21180">
    <property type="entry name" value="ENDONUCLEASE/EXONUCLEASE/PHOSPHATASE FAMILY DOMAIN-CONTAINING PROTEIN 1"/>
    <property type="match status" value="1"/>
</dbReference>
<dbReference type="InterPro" id="IPR051675">
    <property type="entry name" value="Endo/Exo/Phosphatase_dom_1"/>
</dbReference>
<evidence type="ECO:0000313" key="6">
    <source>
        <dbReference type="EMBL" id="HHF98618.1"/>
    </source>
</evidence>
<dbReference type="InterPro" id="IPR007197">
    <property type="entry name" value="rSAM"/>
</dbReference>
<dbReference type="InterPro" id="IPR023874">
    <property type="entry name" value="DNA_rSAM_put"/>
</dbReference>
<evidence type="ECO:0000256" key="4">
    <source>
        <dbReference type="ARBA" id="ARBA00023014"/>
    </source>
</evidence>
<reference evidence="6" key="1">
    <citation type="journal article" date="2020" name="mSystems">
        <title>Genome- and Community-Level Interaction Insights into Carbon Utilization and Element Cycling Functions of Hydrothermarchaeota in Hydrothermal Sediment.</title>
        <authorList>
            <person name="Zhou Z."/>
            <person name="Liu Y."/>
            <person name="Xu W."/>
            <person name="Pan J."/>
            <person name="Luo Z.H."/>
            <person name="Li M."/>
        </authorList>
    </citation>
    <scope>NUCLEOTIDE SEQUENCE [LARGE SCALE GENOMIC DNA]</scope>
    <source>
        <strain evidence="6">HyVt-92</strain>
    </source>
</reference>
<dbReference type="Proteomes" id="UP000886070">
    <property type="component" value="Unassembled WGS sequence"/>
</dbReference>
<dbReference type="SUPFAM" id="SSF47781">
    <property type="entry name" value="RuvA domain 2-like"/>
    <property type="match status" value="1"/>
</dbReference>
<comment type="caution">
    <text evidence="6">The sequence shown here is derived from an EMBL/GenBank/DDBJ whole genome shotgun (WGS) entry which is preliminary data.</text>
</comment>
<keyword evidence="1" id="KW-0949">S-adenosyl-L-methionine</keyword>
<dbReference type="SFLD" id="SFLDS00029">
    <property type="entry name" value="Radical_SAM"/>
    <property type="match status" value="1"/>
</dbReference>
<dbReference type="SUPFAM" id="SSF102114">
    <property type="entry name" value="Radical SAM enzymes"/>
    <property type="match status" value="1"/>
</dbReference>
<keyword evidence="3" id="KW-0408">Iron</keyword>
<keyword evidence="4" id="KW-0411">Iron-sulfur</keyword>
<dbReference type="InterPro" id="IPR010994">
    <property type="entry name" value="RuvA_2-like"/>
</dbReference>
<dbReference type="GO" id="GO:0051536">
    <property type="term" value="F:iron-sulfur cluster binding"/>
    <property type="evidence" value="ECO:0007669"/>
    <property type="project" value="UniProtKB-KW"/>
</dbReference>
<keyword evidence="2" id="KW-0479">Metal-binding</keyword>
<proteinExistence type="predicted"/>
<accession>A0A7V5HZ67</accession>
<dbReference type="InterPro" id="IPR013785">
    <property type="entry name" value="Aldolase_TIM"/>
</dbReference>
<evidence type="ECO:0000259" key="5">
    <source>
        <dbReference type="PROSITE" id="PS51918"/>
    </source>
</evidence>
<dbReference type="Pfam" id="PF12836">
    <property type="entry name" value="HHH_3"/>
    <property type="match status" value="1"/>
</dbReference>
<evidence type="ECO:0000256" key="3">
    <source>
        <dbReference type="ARBA" id="ARBA00023004"/>
    </source>
</evidence>
<organism evidence="6">
    <name type="scientific">Aerophobetes bacterium</name>
    <dbReference type="NCBI Taxonomy" id="2030807"/>
    <lineage>
        <taxon>Bacteria</taxon>
        <taxon>Candidatus Aerophobota</taxon>
    </lineage>
</organism>
<protein>
    <submittedName>
        <fullName evidence="6">Radical SAM protein</fullName>
    </submittedName>
</protein>
<dbReference type="InterPro" id="IPR058240">
    <property type="entry name" value="rSAM_sf"/>
</dbReference>
<dbReference type="SFLD" id="SFLDG01102">
    <property type="entry name" value="Uncharacterised_Radical_SAM_Su"/>
    <property type="match status" value="1"/>
</dbReference>
<dbReference type="SMART" id="SM00729">
    <property type="entry name" value="Elp3"/>
    <property type="match status" value="1"/>
</dbReference>
<evidence type="ECO:0000256" key="2">
    <source>
        <dbReference type="ARBA" id="ARBA00022723"/>
    </source>
</evidence>
<name>A0A7V5HZ67_UNCAE</name>
<dbReference type="GO" id="GO:0046872">
    <property type="term" value="F:metal ion binding"/>
    <property type="evidence" value="ECO:0007669"/>
    <property type="project" value="UniProtKB-KW"/>
</dbReference>
<dbReference type="CDD" id="cd01335">
    <property type="entry name" value="Radical_SAM"/>
    <property type="match status" value="1"/>
</dbReference>
<sequence length="393" mass="45535">MAYLLKKPTSADKLRILGKAAQFDVCGVPRFFSRIKRFQRFKFIYPATGKGGCVRLFKVLQTNICEGNCFYCANRKDRDSLRIRFSPEELARIFIQYYQKGFVDGLFLSSAIYNSPTYSQEETFKTLYILRKKIGYKGYIHYKILPGSDETLVEKCAAFADRLSINLEAPSSFYLSKLSLTKKFNEHLLKGIRKIALINKERPLKAGITTQLVVGAAGEKDRDIITFSHFLYKEYNLWRVYYSGFFPIKGTPLENKAPCNPLREVRLYQADFLIKKYGFSPEELPFQKDGNLPQEKDPKLAWALAHQEIFPVEINKADFWELLRVPGIGRTSARRIVEKRRKTKIKSLEELKETGCVVKRARNFITLNGKFFPSPSMLSSEDLDHQLFLWEEI</sequence>
<dbReference type="GO" id="GO:0003824">
    <property type="term" value="F:catalytic activity"/>
    <property type="evidence" value="ECO:0007669"/>
    <property type="project" value="InterPro"/>
</dbReference>
<dbReference type="Gene3D" id="3.20.20.70">
    <property type="entry name" value="Aldolase class I"/>
    <property type="match status" value="1"/>
</dbReference>
<dbReference type="PROSITE" id="PS51918">
    <property type="entry name" value="RADICAL_SAM"/>
    <property type="match status" value="1"/>
</dbReference>